<accession>A0AB38A3K6</accession>
<dbReference type="SUPFAM" id="SSF103473">
    <property type="entry name" value="MFS general substrate transporter"/>
    <property type="match status" value="1"/>
</dbReference>
<proteinExistence type="predicted"/>
<dbReference type="PROSITE" id="PS50850">
    <property type="entry name" value="MFS"/>
    <property type="match status" value="1"/>
</dbReference>
<keyword evidence="3" id="KW-1003">Cell membrane</keyword>
<dbReference type="InterPro" id="IPR036259">
    <property type="entry name" value="MFS_trans_sf"/>
</dbReference>
<dbReference type="AlphaFoldDB" id="A0AB38A3K6"/>
<sequence length="421" mass="45977">MSETEATKEVKLEVVSEKRVEYWKQIIYVMTAGWIAIWVYRTALAPIYPEISAYFGGATDSQLGSISSFYFLGYVLMQIPSGLLVDRFGKKTILIPGFLLFGLGTLVVGMADTLLVVYIGSVLAGVGCGTYYGVAYSLTAEHVPSSRKSLATAIVNSGTAVGSGIGMISSSYFVAQLGLPWQYMLFSTFFLIIAMVFIFWKFIKGNKESAAIISQTKMITEIPEEKTSIKALLRPQMLGAYCLYFATCYAYYLTDTWLPNFLSTERGFEGATIGLASSMVFFAAIPGALFFSRIADKFSHKKVSLIIFLEIVAAIMLFLAVQAPNQVLLMVGLISYGFFGKLAVEPIIISWLGEHAPKRGIATTLGFFNFFGMSSSVIVPSLTGAISDATGSKVYAFYLSVIIILIGTTIFYLVNGRTKKA</sequence>
<keyword evidence="4 7" id="KW-0812">Transmembrane</keyword>
<feature type="transmembrane region" description="Helical" evidence="7">
    <location>
        <begin position="68"/>
        <end position="85"/>
    </location>
</feature>
<evidence type="ECO:0000256" key="5">
    <source>
        <dbReference type="ARBA" id="ARBA00022989"/>
    </source>
</evidence>
<feature type="transmembrane region" description="Helical" evidence="7">
    <location>
        <begin position="92"/>
        <end position="111"/>
    </location>
</feature>
<keyword evidence="5 7" id="KW-1133">Transmembrane helix</keyword>
<dbReference type="EMBL" id="FNQH01000010">
    <property type="protein sequence ID" value="SEA91174.1"/>
    <property type="molecule type" value="Genomic_DNA"/>
</dbReference>
<dbReference type="InterPro" id="IPR020846">
    <property type="entry name" value="MFS_dom"/>
</dbReference>
<name>A0AB38A3K6_9LACT</name>
<dbReference type="PANTHER" id="PTHR43124">
    <property type="entry name" value="PURINE EFFLUX PUMP PBUE"/>
    <property type="match status" value="1"/>
</dbReference>
<keyword evidence="10" id="KW-1185">Reference proteome</keyword>
<evidence type="ECO:0000259" key="8">
    <source>
        <dbReference type="PROSITE" id="PS50850"/>
    </source>
</evidence>
<evidence type="ECO:0000256" key="4">
    <source>
        <dbReference type="ARBA" id="ARBA00022692"/>
    </source>
</evidence>
<dbReference type="Pfam" id="PF07690">
    <property type="entry name" value="MFS_1"/>
    <property type="match status" value="1"/>
</dbReference>
<organism evidence="9 10">
    <name type="scientific">Trichococcus collinsii</name>
    <dbReference type="NCBI Taxonomy" id="157076"/>
    <lineage>
        <taxon>Bacteria</taxon>
        <taxon>Bacillati</taxon>
        <taxon>Bacillota</taxon>
        <taxon>Bacilli</taxon>
        <taxon>Lactobacillales</taxon>
        <taxon>Carnobacteriaceae</taxon>
        <taxon>Trichococcus</taxon>
    </lineage>
</organism>
<dbReference type="InterPro" id="IPR050189">
    <property type="entry name" value="MFS_Efflux_Transporters"/>
</dbReference>
<dbReference type="InterPro" id="IPR011701">
    <property type="entry name" value="MFS"/>
</dbReference>
<feature type="transmembrane region" description="Helical" evidence="7">
    <location>
        <begin position="26"/>
        <end position="48"/>
    </location>
</feature>
<protein>
    <submittedName>
        <fullName evidence="9">Sugar phosphate permease</fullName>
    </submittedName>
</protein>
<comment type="caution">
    <text evidence="9">The sequence shown here is derived from an EMBL/GenBank/DDBJ whole genome shotgun (WGS) entry which is preliminary data.</text>
</comment>
<evidence type="ECO:0000313" key="10">
    <source>
        <dbReference type="Proteomes" id="UP000199042"/>
    </source>
</evidence>
<dbReference type="GO" id="GO:0005886">
    <property type="term" value="C:plasma membrane"/>
    <property type="evidence" value="ECO:0007669"/>
    <property type="project" value="UniProtKB-SubCell"/>
</dbReference>
<dbReference type="GO" id="GO:0022857">
    <property type="term" value="F:transmembrane transporter activity"/>
    <property type="evidence" value="ECO:0007669"/>
    <property type="project" value="InterPro"/>
</dbReference>
<evidence type="ECO:0000313" key="9">
    <source>
        <dbReference type="EMBL" id="SEA91174.1"/>
    </source>
</evidence>
<evidence type="ECO:0000256" key="7">
    <source>
        <dbReference type="SAM" id="Phobius"/>
    </source>
</evidence>
<feature type="transmembrane region" description="Helical" evidence="7">
    <location>
        <begin position="232"/>
        <end position="252"/>
    </location>
</feature>
<reference evidence="9 10" key="1">
    <citation type="submission" date="2016-10" db="EMBL/GenBank/DDBJ databases">
        <authorList>
            <person name="Varghese N."/>
            <person name="Submissions S."/>
        </authorList>
    </citation>
    <scope>NUCLEOTIDE SEQUENCE [LARGE SCALE GENOMIC DNA]</scope>
    <source>
        <strain evidence="9 10">DSM 14526</strain>
    </source>
</reference>
<comment type="subcellular location">
    <subcellularLocation>
        <location evidence="1">Cell membrane</location>
        <topology evidence="1">Multi-pass membrane protein</topology>
    </subcellularLocation>
</comment>
<evidence type="ECO:0000256" key="1">
    <source>
        <dbReference type="ARBA" id="ARBA00004651"/>
    </source>
</evidence>
<feature type="transmembrane region" description="Helical" evidence="7">
    <location>
        <begin position="117"/>
        <end position="138"/>
    </location>
</feature>
<feature type="transmembrane region" description="Helical" evidence="7">
    <location>
        <begin position="150"/>
        <end position="175"/>
    </location>
</feature>
<keyword evidence="2" id="KW-0813">Transport</keyword>
<feature type="domain" description="Major facilitator superfamily (MFS) profile" evidence="8">
    <location>
        <begin position="26"/>
        <end position="419"/>
    </location>
</feature>
<feature type="transmembrane region" description="Helical" evidence="7">
    <location>
        <begin position="361"/>
        <end position="383"/>
    </location>
</feature>
<dbReference type="Proteomes" id="UP000199042">
    <property type="component" value="Unassembled WGS sequence"/>
</dbReference>
<dbReference type="Gene3D" id="1.20.1250.20">
    <property type="entry name" value="MFS general substrate transporter like domains"/>
    <property type="match status" value="2"/>
</dbReference>
<dbReference type="PANTHER" id="PTHR43124:SF3">
    <property type="entry name" value="CHLORAMPHENICOL EFFLUX PUMP RV0191"/>
    <property type="match status" value="1"/>
</dbReference>
<feature type="transmembrane region" description="Helical" evidence="7">
    <location>
        <begin position="272"/>
        <end position="291"/>
    </location>
</feature>
<evidence type="ECO:0000256" key="2">
    <source>
        <dbReference type="ARBA" id="ARBA00022448"/>
    </source>
</evidence>
<keyword evidence="6 7" id="KW-0472">Membrane</keyword>
<evidence type="ECO:0000256" key="6">
    <source>
        <dbReference type="ARBA" id="ARBA00023136"/>
    </source>
</evidence>
<dbReference type="PROSITE" id="PS00217">
    <property type="entry name" value="SUGAR_TRANSPORT_2"/>
    <property type="match status" value="1"/>
</dbReference>
<feature type="transmembrane region" description="Helical" evidence="7">
    <location>
        <begin position="181"/>
        <end position="200"/>
    </location>
</feature>
<feature type="transmembrane region" description="Helical" evidence="7">
    <location>
        <begin position="303"/>
        <end position="321"/>
    </location>
</feature>
<evidence type="ECO:0000256" key="3">
    <source>
        <dbReference type="ARBA" id="ARBA00022475"/>
    </source>
</evidence>
<gene>
    <name evidence="9" type="ORF">SAMN04488525_11036</name>
</gene>
<dbReference type="RefSeq" id="WP_086986715.1">
    <property type="nucleotide sequence ID" value="NZ_FJNA01000002.1"/>
</dbReference>
<feature type="transmembrane region" description="Helical" evidence="7">
    <location>
        <begin position="395"/>
        <end position="414"/>
    </location>
</feature>
<dbReference type="InterPro" id="IPR005829">
    <property type="entry name" value="Sugar_transporter_CS"/>
</dbReference>
<feature type="transmembrane region" description="Helical" evidence="7">
    <location>
        <begin position="327"/>
        <end position="349"/>
    </location>
</feature>